<organism evidence="2">
    <name type="scientific">hydrothermal vent metagenome</name>
    <dbReference type="NCBI Taxonomy" id="652676"/>
    <lineage>
        <taxon>unclassified sequences</taxon>
        <taxon>metagenomes</taxon>
        <taxon>ecological metagenomes</taxon>
    </lineage>
</organism>
<feature type="transmembrane region" description="Helical" evidence="1">
    <location>
        <begin position="6"/>
        <end position="26"/>
    </location>
</feature>
<keyword evidence="1" id="KW-0472">Membrane</keyword>
<accession>A0A3B0UDH4</accession>
<dbReference type="EMBL" id="UOES01000090">
    <property type="protein sequence ID" value="VAW26363.1"/>
    <property type="molecule type" value="Genomic_DNA"/>
</dbReference>
<protein>
    <recommendedName>
        <fullName evidence="3">VWA domain-containing protein</fullName>
    </recommendedName>
</protein>
<evidence type="ECO:0008006" key="3">
    <source>
        <dbReference type="Google" id="ProtNLM"/>
    </source>
</evidence>
<evidence type="ECO:0000313" key="2">
    <source>
        <dbReference type="EMBL" id="VAW26363.1"/>
    </source>
</evidence>
<dbReference type="PANTHER" id="PTHR37947">
    <property type="entry name" value="BLL2462 PROTEIN"/>
    <property type="match status" value="1"/>
</dbReference>
<gene>
    <name evidence="2" type="ORF">MNBD_BACTEROID06-1153</name>
</gene>
<sequence length="574" mass="64539">MTNLSLTYSFWWIFFCIIIGGVYAWIQYTKKAPWSNQLNYGLAGLRWLLVSLLCFLLLEPYLNTIQNQIQKPLFIIAVDNSTSTVLSSSKLKSEVKLALTQIEAKLTSQGYDVSVVGLEGNTIGKIDSLKFNRNTTDLSSQLNSIKRNYDNFNVGGMVLFTDGIFNQGYSPLAISTQYPIYPIGIGDTSKIKDLAVVKVVHNATVFEGNSLMLEIHSLNTGFKNVFTELKIRSGGKLLSNKKVVFNPNQLLDKTIISIPITGSGKQSLTIELIPIKGEFTTLNNVQAIYFDVIDAQKKILILASSPHPDIKAIKTSIEKSEYYSVELAYKLPKILDYDLIIAHQYPSTKTSNQDKKEFINSAVAKWMIIGGSNDVRFLQANLPFTISGSGFNKFDLVKPIVNAGFDNFKMSDGFLSWASDLPPITTPYGLNYNDPLAKVFLNQQIGSVTTEKPLLFFTKNNETNLGVLLGTNSWKWKLDEYQLNQSHQYYDELISKTVQYLSADQRKKRFYVAPQKAVYEKGEDVLFNTQEYNALFEQITGNKVELELKGENGYIEKFSYVPLSPNSVFKISSL</sequence>
<keyword evidence="1" id="KW-1133">Transmembrane helix</keyword>
<feature type="non-terminal residue" evidence="2">
    <location>
        <position position="574"/>
    </location>
</feature>
<proteinExistence type="predicted"/>
<keyword evidence="1" id="KW-0812">Transmembrane</keyword>
<dbReference type="AlphaFoldDB" id="A0A3B0UDH4"/>
<dbReference type="PANTHER" id="PTHR37947:SF1">
    <property type="entry name" value="BLL2462 PROTEIN"/>
    <property type="match status" value="1"/>
</dbReference>
<name>A0A3B0UDH4_9ZZZZ</name>
<feature type="transmembrane region" description="Helical" evidence="1">
    <location>
        <begin position="38"/>
        <end position="58"/>
    </location>
</feature>
<evidence type="ECO:0000256" key="1">
    <source>
        <dbReference type="SAM" id="Phobius"/>
    </source>
</evidence>
<reference evidence="2" key="1">
    <citation type="submission" date="2018-06" db="EMBL/GenBank/DDBJ databases">
        <authorList>
            <person name="Zhirakovskaya E."/>
        </authorList>
    </citation>
    <scope>NUCLEOTIDE SEQUENCE</scope>
</reference>